<dbReference type="RefSeq" id="XP_060291866.1">
    <property type="nucleotide sequence ID" value="XM_060446844.1"/>
</dbReference>
<gene>
    <name evidence="12" type="ORF">B0T26DRAFT_790139</name>
</gene>
<feature type="compositionally biased region" description="Low complexity" evidence="10">
    <location>
        <begin position="766"/>
        <end position="786"/>
    </location>
</feature>
<dbReference type="Gene3D" id="3.30.200.20">
    <property type="entry name" value="Phosphorylase Kinase, domain 1"/>
    <property type="match status" value="1"/>
</dbReference>
<keyword evidence="4 9" id="KW-0547">Nucleotide-binding</keyword>
<dbReference type="Pfam" id="PF00069">
    <property type="entry name" value="Pkinase"/>
    <property type="match status" value="2"/>
</dbReference>
<keyword evidence="5" id="KW-0418">Kinase</keyword>
<dbReference type="SMART" id="SM00220">
    <property type="entry name" value="S_TKc"/>
    <property type="match status" value="1"/>
</dbReference>
<evidence type="ECO:0000256" key="3">
    <source>
        <dbReference type="ARBA" id="ARBA00022679"/>
    </source>
</evidence>
<feature type="compositionally biased region" description="Polar residues" evidence="10">
    <location>
        <begin position="969"/>
        <end position="979"/>
    </location>
</feature>
<evidence type="ECO:0000256" key="10">
    <source>
        <dbReference type="SAM" id="MobiDB-lite"/>
    </source>
</evidence>
<evidence type="ECO:0000313" key="13">
    <source>
        <dbReference type="Proteomes" id="UP001172101"/>
    </source>
</evidence>
<evidence type="ECO:0000256" key="2">
    <source>
        <dbReference type="ARBA" id="ARBA00022527"/>
    </source>
</evidence>
<evidence type="ECO:0000256" key="1">
    <source>
        <dbReference type="ARBA" id="ARBA00012513"/>
    </source>
</evidence>
<evidence type="ECO:0000256" key="7">
    <source>
        <dbReference type="ARBA" id="ARBA00047899"/>
    </source>
</evidence>
<feature type="region of interest" description="Disordered" evidence="10">
    <location>
        <begin position="1147"/>
        <end position="1229"/>
    </location>
</feature>
<dbReference type="GeneID" id="85330114"/>
<feature type="compositionally biased region" description="Polar residues" evidence="10">
    <location>
        <begin position="821"/>
        <end position="841"/>
    </location>
</feature>
<feature type="compositionally biased region" description="Basic residues" evidence="10">
    <location>
        <begin position="810"/>
        <end position="820"/>
    </location>
</feature>
<evidence type="ECO:0000313" key="12">
    <source>
        <dbReference type="EMBL" id="KAK0706772.1"/>
    </source>
</evidence>
<dbReference type="GO" id="GO:0007165">
    <property type="term" value="P:signal transduction"/>
    <property type="evidence" value="ECO:0007669"/>
    <property type="project" value="TreeGrafter"/>
</dbReference>
<dbReference type="InterPro" id="IPR011009">
    <property type="entry name" value="Kinase-like_dom_sf"/>
</dbReference>
<dbReference type="EC" id="2.7.11.1" evidence="1"/>
<dbReference type="PROSITE" id="PS50011">
    <property type="entry name" value="PROTEIN_KINASE_DOM"/>
    <property type="match status" value="1"/>
</dbReference>
<evidence type="ECO:0000256" key="6">
    <source>
        <dbReference type="ARBA" id="ARBA00022840"/>
    </source>
</evidence>
<dbReference type="GO" id="GO:0005524">
    <property type="term" value="F:ATP binding"/>
    <property type="evidence" value="ECO:0007669"/>
    <property type="project" value="UniProtKB-UniRule"/>
</dbReference>
<evidence type="ECO:0000256" key="5">
    <source>
        <dbReference type="ARBA" id="ARBA00022777"/>
    </source>
</evidence>
<dbReference type="PANTHER" id="PTHR43895:SF152">
    <property type="entry name" value="SERINE_THREONINE-PROTEIN KINASE TOS3"/>
    <property type="match status" value="1"/>
</dbReference>
<feature type="region of interest" description="Disordered" evidence="10">
    <location>
        <begin position="691"/>
        <end position="731"/>
    </location>
</feature>
<evidence type="ECO:0000256" key="8">
    <source>
        <dbReference type="ARBA" id="ARBA00048679"/>
    </source>
</evidence>
<comment type="catalytic activity">
    <reaction evidence="7">
        <text>L-threonyl-[protein] + ATP = O-phospho-L-threonyl-[protein] + ADP + H(+)</text>
        <dbReference type="Rhea" id="RHEA:46608"/>
        <dbReference type="Rhea" id="RHEA-COMP:11060"/>
        <dbReference type="Rhea" id="RHEA-COMP:11605"/>
        <dbReference type="ChEBI" id="CHEBI:15378"/>
        <dbReference type="ChEBI" id="CHEBI:30013"/>
        <dbReference type="ChEBI" id="CHEBI:30616"/>
        <dbReference type="ChEBI" id="CHEBI:61977"/>
        <dbReference type="ChEBI" id="CHEBI:456216"/>
        <dbReference type="EC" id="2.7.11.1"/>
    </reaction>
</comment>
<evidence type="ECO:0000256" key="4">
    <source>
        <dbReference type="ARBA" id="ARBA00022741"/>
    </source>
</evidence>
<feature type="region of interest" description="Disordered" evidence="10">
    <location>
        <begin position="938"/>
        <end position="1053"/>
    </location>
</feature>
<dbReference type="SUPFAM" id="SSF56112">
    <property type="entry name" value="Protein kinase-like (PK-like)"/>
    <property type="match status" value="1"/>
</dbReference>
<comment type="caution">
    <text evidence="12">The sequence shown here is derived from an EMBL/GenBank/DDBJ whole genome shotgun (WGS) entry which is preliminary data.</text>
</comment>
<keyword evidence="2" id="KW-0723">Serine/threonine-protein kinase</keyword>
<feature type="compositionally biased region" description="Polar residues" evidence="10">
    <location>
        <begin position="312"/>
        <end position="321"/>
    </location>
</feature>
<evidence type="ECO:0000256" key="9">
    <source>
        <dbReference type="PROSITE-ProRule" id="PRU10141"/>
    </source>
</evidence>
<feature type="compositionally biased region" description="Polar residues" evidence="10">
    <location>
        <begin position="28"/>
        <end position="40"/>
    </location>
</feature>
<feature type="compositionally biased region" description="Basic and acidic residues" evidence="10">
    <location>
        <begin position="1220"/>
        <end position="1229"/>
    </location>
</feature>
<keyword evidence="3" id="KW-0808">Transferase</keyword>
<dbReference type="EMBL" id="JAUIRO010000007">
    <property type="protein sequence ID" value="KAK0706772.1"/>
    <property type="molecule type" value="Genomic_DNA"/>
</dbReference>
<keyword evidence="6 9" id="KW-0067">ATP-binding</keyword>
<feature type="compositionally biased region" description="Polar residues" evidence="10">
    <location>
        <begin position="348"/>
        <end position="359"/>
    </location>
</feature>
<sequence>MEPQHPQPRSRPSFPHLQNITLPPAPSQPGQRTANSTPMSSPGLFSPSLSRSNMSFPASQPASESTTPAVLNSPFLHPLQTHKVRETHKANVEHDYTTGRKLINHYEIIEELGRGMHGKVKLARNLETGENVAIKIIPRFSKRRRLGKVTAMDTQDKSKREIAILKKIRHPNVVALLEIIDDPELKKIYIALEHVELGEIIWRKKGLPHICSYERRRVEREMRGEKATPEEERYDRILEQRQQVKEAKRAKISQGQVGSTNDYWSLEYGGTDDDDYESQSRSLGRDEADALSASMEPTTDTATGPKVASRAPSRTHSTRSISRAAFSHTPDSDFGFVPNEDDLETPSALRSNPNSSSALDGTMYGAYVDDPTLRGRSPSMADSIISHMSSLDFSRVHDPYVDDFSYVPCFTLEKARQTFRDTVSGLEYLHYEGVVHRDIKPANLLWTKDHRVKISDFGVSYFGRPVRDGEPDDTVSESEAKDFDNDLELAKTVGTPAFFAPELCYTDAYDDQPGQQPKITEQIDVWSLGVTLYCLIFARIPFLAEDEWQMFRKIATEDVYIPTKRLRPVDPSTKPDEKSLYQRVNSAPYRDDDELAYEDIDKDLRDLLFKMLTKNPEKRIRLRDVKRHAWVTKGISNVVAWLDETDPSRRTSGRKIQVDEREVARAVVPLTLLERARSAVKKVVGKVIHPRGDRAESVSSRRRAGSSAASSAGDSPIHGPSTPHPRDARRRSIRPDDIFSGLSQASSEHPLTQSVVASPLDSSFEEVSASSSTQPLSTSSTGGPSSRQLLDLVTSLNTKEESPNRSPHGFQRRSPRHGHTRSVTNAFLSLTPNPSEPQTMPVTPLFDGPADDPSTALRKGRDMRPPSAYDSTRSRSVDRGLFASNDKRAEPKVSLSTAVAPGNVHFSPRPRPLRSSEIMKEFENSALAMSSKSLPGYQYEQRAATDREERPVTAHRVKEQEQARPPTPQQSWPNPSRPSSFLRRQAPEGLSQRADTPSDVDPAQIPCPPSPSDDVFVARPSLPSREETMVTAVSSSSTSMGGLTTPLTSSSESTSPIYVINPITSKDADHILAFQSDPSLPALLSSTSSVSADLEGEFLGNPGIVGRSSVIDTTDSLTPPAFAKEPVAGFPLEDEPGLDDVVTVELDHRAGAKSAPSLATSHSAAPRSQADGDDESDSDEGLLMAKSKKHALSRERHSMGRLAGSTRRRDTNASVGSTETAKKLVVDSD</sequence>
<feature type="region of interest" description="Disordered" evidence="10">
    <location>
        <begin position="766"/>
        <end position="912"/>
    </location>
</feature>
<dbReference type="FunFam" id="3.30.200.20:FF:000206">
    <property type="entry name" value="Serine/threonine-protein kinase Ssp1"/>
    <property type="match status" value="1"/>
</dbReference>
<dbReference type="Gene3D" id="1.10.510.10">
    <property type="entry name" value="Transferase(Phosphotransferase) domain 1"/>
    <property type="match status" value="1"/>
</dbReference>
<dbReference type="CDD" id="cd14008">
    <property type="entry name" value="STKc_LKB1_CaMKK"/>
    <property type="match status" value="1"/>
</dbReference>
<accession>A0AA39ZZY5</accession>
<feature type="domain" description="Protein kinase" evidence="11">
    <location>
        <begin position="106"/>
        <end position="631"/>
    </location>
</feature>
<feature type="region of interest" description="Disordered" evidence="10">
    <location>
        <begin position="1"/>
        <end position="73"/>
    </location>
</feature>
<name>A0AA39ZZY5_9PEZI</name>
<dbReference type="InterPro" id="IPR017441">
    <property type="entry name" value="Protein_kinase_ATP_BS"/>
</dbReference>
<dbReference type="Proteomes" id="UP001172101">
    <property type="component" value="Unassembled WGS sequence"/>
</dbReference>
<dbReference type="GO" id="GO:0001558">
    <property type="term" value="P:regulation of cell growth"/>
    <property type="evidence" value="ECO:0007669"/>
    <property type="project" value="UniProtKB-ARBA"/>
</dbReference>
<dbReference type="GO" id="GO:0004674">
    <property type="term" value="F:protein serine/threonine kinase activity"/>
    <property type="evidence" value="ECO:0007669"/>
    <property type="project" value="UniProtKB-KW"/>
</dbReference>
<feature type="compositionally biased region" description="Acidic residues" evidence="10">
    <location>
        <begin position="1171"/>
        <end position="1180"/>
    </location>
</feature>
<organism evidence="12 13">
    <name type="scientific">Lasiosphaeria miniovina</name>
    <dbReference type="NCBI Taxonomy" id="1954250"/>
    <lineage>
        <taxon>Eukaryota</taxon>
        <taxon>Fungi</taxon>
        <taxon>Dikarya</taxon>
        <taxon>Ascomycota</taxon>
        <taxon>Pezizomycotina</taxon>
        <taxon>Sordariomycetes</taxon>
        <taxon>Sordariomycetidae</taxon>
        <taxon>Sordariales</taxon>
        <taxon>Lasiosphaeriaceae</taxon>
        <taxon>Lasiosphaeria</taxon>
    </lineage>
</organism>
<reference evidence="12" key="1">
    <citation type="submission" date="2023-06" db="EMBL/GenBank/DDBJ databases">
        <title>Genome-scale phylogeny and comparative genomics of the fungal order Sordariales.</title>
        <authorList>
            <consortium name="Lawrence Berkeley National Laboratory"/>
            <person name="Hensen N."/>
            <person name="Bonometti L."/>
            <person name="Westerberg I."/>
            <person name="Brannstrom I.O."/>
            <person name="Guillou S."/>
            <person name="Cros-Aarteil S."/>
            <person name="Calhoun S."/>
            <person name="Haridas S."/>
            <person name="Kuo A."/>
            <person name="Mondo S."/>
            <person name="Pangilinan J."/>
            <person name="Riley R."/>
            <person name="LaButti K."/>
            <person name="Andreopoulos B."/>
            <person name="Lipzen A."/>
            <person name="Chen C."/>
            <person name="Yanf M."/>
            <person name="Daum C."/>
            <person name="Ng V."/>
            <person name="Clum A."/>
            <person name="Steindorff A."/>
            <person name="Ohm R."/>
            <person name="Martin F."/>
            <person name="Silar P."/>
            <person name="Natvig D."/>
            <person name="Lalanne C."/>
            <person name="Gautier V."/>
            <person name="Ament-velasquez S.L."/>
            <person name="Kruys A."/>
            <person name="Hutchinson M.I."/>
            <person name="Powell A.J."/>
            <person name="Barry K."/>
            <person name="Miller A.N."/>
            <person name="Grigoriev I.V."/>
            <person name="Debuchy R."/>
            <person name="Gladieux P."/>
            <person name="Thoren M.H."/>
            <person name="Johannesson H."/>
        </authorList>
    </citation>
    <scope>NUCLEOTIDE SEQUENCE</scope>
    <source>
        <strain evidence="12">SMH2392-1A</strain>
    </source>
</reference>
<feature type="region of interest" description="Disordered" evidence="10">
    <location>
        <begin position="261"/>
        <end position="363"/>
    </location>
</feature>
<dbReference type="GO" id="GO:0042149">
    <property type="term" value="P:cellular response to glucose starvation"/>
    <property type="evidence" value="ECO:0007669"/>
    <property type="project" value="UniProtKB-ARBA"/>
</dbReference>
<feature type="compositionally biased region" description="Low complexity" evidence="10">
    <location>
        <begin position="1029"/>
        <end position="1053"/>
    </location>
</feature>
<protein>
    <recommendedName>
        <fullName evidence="1">non-specific serine/threonine protein kinase</fullName>
        <ecNumber evidence="1">2.7.11.1</ecNumber>
    </recommendedName>
</protein>
<dbReference type="PROSITE" id="PS00107">
    <property type="entry name" value="PROTEIN_KINASE_ATP"/>
    <property type="match status" value="1"/>
</dbReference>
<dbReference type="InterPro" id="IPR000719">
    <property type="entry name" value="Prot_kinase_dom"/>
</dbReference>
<feature type="binding site" evidence="9">
    <location>
        <position position="135"/>
    </location>
    <ligand>
        <name>ATP</name>
        <dbReference type="ChEBI" id="CHEBI:30616"/>
    </ligand>
</feature>
<proteinExistence type="predicted"/>
<evidence type="ECO:0000259" key="11">
    <source>
        <dbReference type="PROSITE" id="PS50011"/>
    </source>
</evidence>
<feature type="compositionally biased region" description="Polar residues" evidence="10">
    <location>
        <begin position="47"/>
        <end position="70"/>
    </location>
</feature>
<feature type="compositionally biased region" description="Basic and acidic residues" evidence="10">
    <location>
        <begin position="943"/>
        <end position="962"/>
    </location>
</feature>
<keyword evidence="13" id="KW-1185">Reference proteome</keyword>
<dbReference type="FunFam" id="1.10.510.10:FF:000614">
    <property type="entry name" value="Serine/threonine protein kinase, putative"/>
    <property type="match status" value="1"/>
</dbReference>
<dbReference type="PANTHER" id="PTHR43895">
    <property type="entry name" value="CALCIUM/CALMODULIN-DEPENDENT PROTEIN KINASE KINASE-RELATED"/>
    <property type="match status" value="1"/>
</dbReference>
<comment type="catalytic activity">
    <reaction evidence="8">
        <text>L-seryl-[protein] + ATP = O-phospho-L-seryl-[protein] + ADP + H(+)</text>
        <dbReference type="Rhea" id="RHEA:17989"/>
        <dbReference type="Rhea" id="RHEA-COMP:9863"/>
        <dbReference type="Rhea" id="RHEA-COMP:11604"/>
        <dbReference type="ChEBI" id="CHEBI:15378"/>
        <dbReference type="ChEBI" id="CHEBI:29999"/>
        <dbReference type="ChEBI" id="CHEBI:30616"/>
        <dbReference type="ChEBI" id="CHEBI:83421"/>
        <dbReference type="ChEBI" id="CHEBI:456216"/>
        <dbReference type="EC" id="2.7.11.1"/>
    </reaction>
</comment>
<dbReference type="AlphaFoldDB" id="A0AA39ZZY5"/>
<feature type="compositionally biased region" description="Low complexity" evidence="10">
    <location>
        <begin position="705"/>
        <end position="715"/>
    </location>
</feature>